<dbReference type="AlphaFoldDB" id="A0A0F8ZF78"/>
<dbReference type="EMBL" id="LAZR01048200">
    <property type="protein sequence ID" value="KKK92462.1"/>
    <property type="molecule type" value="Genomic_DNA"/>
</dbReference>
<proteinExistence type="predicted"/>
<reference evidence="1" key="1">
    <citation type="journal article" date="2015" name="Nature">
        <title>Complex archaea that bridge the gap between prokaryotes and eukaryotes.</title>
        <authorList>
            <person name="Spang A."/>
            <person name="Saw J.H."/>
            <person name="Jorgensen S.L."/>
            <person name="Zaremba-Niedzwiedzka K."/>
            <person name="Martijn J."/>
            <person name="Lind A.E."/>
            <person name="van Eijk R."/>
            <person name="Schleper C."/>
            <person name="Guy L."/>
            <person name="Ettema T.J."/>
        </authorList>
    </citation>
    <scope>NUCLEOTIDE SEQUENCE</scope>
</reference>
<comment type="caution">
    <text evidence="1">The sequence shown here is derived from an EMBL/GenBank/DDBJ whole genome shotgun (WGS) entry which is preliminary data.</text>
</comment>
<organism evidence="1">
    <name type="scientific">marine sediment metagenome</name>
    <dbReference type="NCBI Taxonomy" id="412755"/>
    <lineage>
        <taxon>unclassified sequences</taxon>
        <taxon>metagenomes</taxon>
        <taxon>ecological metagenomes</taxon>
    </lineage>
</organism>
<gene>
    <name evidence="1" type="ORF">LCGC14_2702720</name>
</gene>
<protein>
    <submittedName>
        <fullName evidence="1">Uncharacterized protein</fullName>
    </submittedName>
</protein>
<feature type="non-terminal residue" evidence="1">
    <location>
        <position position="1"/>
    </location>
</feature>
<accession>A0A0F8ZF78</accession>
<name>A0A0F8ZF78_9ZZZZ</name>
<evidence type="ECO:0000313" key="1">
    <source>
        <dbReference type="EMBL" id="KKK92462.1"/>
    </source>
</evidence>
<sequence>GRRLPPAEPGEQIDKSVPDEYEPKPVRKWLTFGWLTAPMLEGQKTITLRDWGTTEGLWWQHGELFYAYDAPPVEGGRRLALLRVMQVPFIEFTAGLRMVDYHKLGYSWAMANNLMSPSGRTGLQVWEDLHSRPERLWLLRFQVERIFEQGRKERGTVNVGIPRRI</sequence>